<protein>
    <submittedName>
        <fullName evidence="3">FxLYD domain-containing protein</fullName>
    </submittedName>
</protein>
<gene>
    <name evidence="3" type="ORF">ACFPJ5_08385</name>
</gene>
<feature type="transmembrane region" description="Helical" evidence="2">
    <location>
        <begin position="61"/>
        <end position="80"/>
    </location>
</feature>
<dbReference type="RefSeq" id="WP_227227712.1">
    <property type="nucleotide sequence ID" value="NZ_JAJCVJ010000001.1"/>
</dbReference>
<keyword evidence="2" id="KW-0472">Membrane</keyword>
<accession>A0ABD5RAR3</accession>
<keyword evidence="4" id="KW-1185">Reference proteome</keyword>
<feature type="region of interest" description="Disordered" evidence="1">
    <location>
        <begin position="1"/>
        <end position="23"/>
    </location>
</feature>
<evidence type="ECO:0000256" key="2">
    <source>
        <dbReference type="SAM" id="Phobius"/>
    </source>
</evidence>
<keyword evidence="2" id="KW-0812">Transmembrane</keyword>
<dbReference type="Proteomes" id="UP001596201">
    <property type="component" value="Unassembled WGS sequence"/>
</dbReference>
<comment type="caution">
    <text evidence="3">The sequence shown here is derived from an EMBL/GenBank/DDBJ whole genome shotgun (WGS) entry which is preliminary data.</text>
</comment>
<reference evidence="3 4" key="1">
    <citation type="journal article" date="2019" name="Int. J. Syst. Evol. Microbiol.">
        <title>The Global Catalogue of Microorganisms (GCM) 10K type strain sequencing project: providing services to taxonomists for standard genome sequencing and annotation.</title>
        <authorList>
            <consortium name="The Broad Institute Genomics Platform"/>
            <consortium name="The Broad Institute Genome Sequencing Center for Infectious Disease"/>
            <person name="Wu L."/>
            <person name="Ma J."/>
        </authorList>
    </citation>
    <scope>NUCLEOTIDE SEQUENCE [LARGE SCALE GENOMIC DNA]</scope>
    <source>
        <strain evidence="3 4">CGMCC 1.12237</strain>
    </source>
</reference>
<evidence type="ECO:0000313" key="3">
    <source>
        <dbReference type="EMBL" id="MFC5366956.1"/>
    </source>
</evidence>
<proteinExistence type="predicted"/>
<keyword evidence="2" id="KW-1133">Transmembrane helix</keyword>
<organism evidence="3 4">
    <name type="scientific">Salinirubrum litoreum</name>
    <dbReference type="NCBI Taxonomy" id="1126234"/>
    <lineage>
        <taxon>Archaea</taxon>
        <taxon>Methanobacteriati</taxon>
        <taxon>Methanobacteriota</taxon>
        <taxon>Stenosarchaea group</taxon>
        <taxon>Halobacteria</taxon>
        <taxon>Halobacteriales</taxon>
        <taxon>Haloferacaceae</taxon>
        <taxon>Salinirubrum</taxon>
    </lineage>
</organism>
<dbReference type="AlphaFoldDB" id="A0ABD5RAR3"/>
<evidence type="ECO:0000313" key="4">
    <source>
        <dbReference type="Proteomes" id="UP001596201"/>
    </source>
</evidence>
<sequence length="303" mass="32844">MSQPDRPTDDEAEAEPGPLDSFESILGEDPNFGSFVLTVGIVTCVFIAAFQFTLPSPVSHLLTAGVLLVTVLTAIIASALETLGYFDPDRGTATTQTAEQTDTRPAKPWVVGNRQAAPLPPLLNFDAELRGFAELYDGDLPEQFDSFIEDYRRLKISRKNRTTIASDLRADLNPISVLFEDGSEGDELYQQISDKLFRYIKSDTLDSVSVRSVTFYDTDDTEATVSDLQGQVSRAEFVVENEGEETSVEVAVEFYDGTGTRIGSQTCPVGTIKPAAVREVSADVLVPADATRATTSLKLTGPA</sequence>
<dbReference type="NCBIfam" id="NF038353">
    <property type="entry name" value="FxLYD_dom"/>
    <property type="match status" value="1"/>
</dbReference>
<name>A0ABD5RAR3_9EURY</name>
<evidence type="ECO:0000256" key="1">
    <source>
        <dbReference type="SAM" id="MobiDB-lite"/>
    </source>
</evidence>
<dbReference type="InterPro" id="IPR047676">
    <property type="entry name" value="FxLYD_dom"/>
</dbReference>
<dbReference type="EMBL" id="JBHSKX010000001">
    <property type="protein sequence ID" value="MFC5366956.1"/>
    <property type="molecule type" value="Genomic_DNA"/>
</dbReference>
<feature type="transmembrane region" description="Helical" evidence="2">
    <location>
        <begin position="32"/>
        <end position="54"/>
    </location>
</feature>